<evidence type="ECO:0000256" key="2">
    <source>
        <dbReference type="ARBA" id="ARBA00023125"/>
    </source>
</evidence>
<keyword evidence="6" id="KW-1185">Reference proteome</keyword>
<evidence type="ECO:0000259" key="4">
    <source>
        <dbReference type="PROSITE" id="PS01124"/>
    </source>
</evidence>
<dbReference type="InterPro" id="IPR003313">
    <property type="entry name" value="AraC-bd"/>
</dbReference>
<sequence>MNNKILKIKDLDYLELKYSRSFHECSQKHYHNLICFLALKKGTAKIVINEKETILDENTLVVINPNEVHYSISSDFNEDYYVIYIDRSWYMNLQKLTYKTEDTLLLPNKIVKKRYLDSFFALFEFLNSSNESIKKELLLLDFFKEIFTMYCKKSEVVKMDNTTQIAKDFKEYIENNISSKLTLSKISNELGYSPYHIIRVCNQDFGLSANAYIVNKRVHRAKKLIADGFDISKAALEVGFYDQSHLTNVFKKVFAITPKAYQKEIEKNED</sequence>
<organism evidence="5 6">
    <name type="scientific">Arcobacter roscoffensis</name>
    <dbReference type="NCBI Taxonomy" id="2961520"/>
    <lineage>
        <taxon>Bacteria</taxon>
        <taxon>Pseudomonadati</taxon>
        <taxon>Campylobacterota</taxon>
        <taxon>Epsilonproteobacteria</taxon>
        <taxon>Campylobacterales</taxon>
        <taxon>Arcobacteraceae</taxon>
        <taxon>Arcobacter</taxon>
    </lineage>
</organism>
<dbReference type="SUPFAM" id="SSF51215">
    <property type="entry name" value="Regulatory protein AraC"/>
    <property type="match status" value="1"/>
</dbReference>
<dbReference type="InterPro" id="IPR009057">
    <property type="entry name" value="Homeodomain-like_sf"/>
</dbReference>
<dbReference type="PROSITE" id="PS01124">
    <property type="entry name" value="HTH_ARAC_FAMILY_2"/>
    <property type="match status" value="1"/>
</dbReference>
<evidence type="ECO:0000313" key="6">
    <source>
        <dbReference type="Proteomes" id="UP001060012"/>
    </source>
</evidence>
<evidence type="ECO:0000256" key="1">
    <source>
        <dbReference type="ARBA" id="ARBA00023015"/>
    </source>
</evidence>
<dbReference type="Gene3D" id="1.10.10.60">
    <property type="entry name" value="Homeodomain-like"/>
    <property type="match status" value="1"/>
</dbReference>
<proteinExistence type="predicted"/>
<evidence type="ECO:0000256" key="3">
    <source>
        <dbReference type="ARBA" id="ARBA00023163"/>
    </source>
</evidence>
<accession>A0ABY5E1W4</accession>
<dbReference type="InterPro" id="IPR037923">
    <property type="entry name" value="HTH-like"/>
</dbReference>
<feature type="domain" description="HTH araC/xylS-type" evidence="4">
    <location>
        <begin position="167"/>
        <end position="264"/>
    </location>
</feature>
<dbReference type="SMART" id="SM00342">
    <property type="entry name" value="HTH_ARAC"/>
    <property type="match status" value="1"/>
</dbReference>
<dbReference type="PANTHER" id="PTHR43280">
    <property type="entry name" value="ARAC-FAMILY TRANSCRIPTIONAL REGULATOR"/>
    <property type="match status" value="1"/>
</dbReference>
<dbReference type="InterPro" id="IPR018060">
    <property type="entry name" value="HTH_AraC"/>
</dbReference>
<dbReference type="SUPFAM" id="SSF46689">
    <property type="entry name" value="Homeodomain-like"/>
    <property type="match status" value="2"/>
</dbReference>
<dbReference type="Proteomes" id="UP001060012">
    <property type="component" value="Chromosome"/>
</dbReference>
<keyword evidence="1" id="KW-0805">Transcription regulation</keyword>
<dbReference type="InterPro" id="IPR018062">
    <property type="entry name" value="HTH_AraC-typ_CS"/>
</dbReference>
<keyword evidence="3" id="KW-0804">Transcription</keyword>
<name>A0ABY5E1W4_9BACT</name>
<gene>
    <name evidence="5" type="ORF">NJU99_13155</name>
</gene>
<dbReference type="RefSeq" id="WP_254576364.1">
    <property type="nucleotide sequence ID" value="NZ_CP100595.1"/>
</dbReference>
<dbReference type="EMBL" id="CP100595">
    <property type="protein sequence ID" value="UTJ06184.1"/>
    <property type="molecule type" value="Genomic_DNA"/>
</dbReference>
<reference evidence="5" key="1">
    <citation type="submission" date="2022-07" db="EMBL/GenBank/DDBJ databases">
        <title>Arcobacter roscoffensis sp. nov., a marine bacterium isolated from coastal seawater collected from Roscoff, France.</title>
        <authorList>
            <person name="Pascual J."/>
            <person name="Lepeaux C."/>
            <person name="Methner A."/>
            <person name="Overmann J."/>
        </authorList>
    </citation>
    <scope>NUCLEOTIDE SEQUENCE</scope>
    <source>
        <strain evidence="5">ARW1-2F2</strain>
    </source>
</reference>
<evidence type="ECO:0000313" key="5">
    <source>
        <dbReference type="EMBL" id="UTJ06184.1"/>
    </source>
</evidence>
<dbReference type="Pfam" id="PF12833">
    <property type="entry name" value="HTH_18"/>
    <property type="match status" value="1"/>
</dbReference>
<protein>
    <submittedName>
        <fullName evidence="5">AraC family transcriptional regulator</fullName>
    </submittedName>
</protein>
<dbReference type="PROSITE" id="PS00041">
    <property type="entry name" value="HTH_ARAC_FAMILY_1"/>
    <property type="match status" value="1"/>
</dbReference>
<keyword evidence="2" id="KW-0238">DNA-binding</keyword>
<dbReference type="Pfam" id="PF02311">
    <property type="entry name" value="AraC_binding"/>
    <property type="match status" value="1"/>
</dbReference>
<dbReference type="PANTHER" id="PTHR43280:SF2">
    <property type="entry name" value="HTH-TYPE TRANSCRIPTIONAL REGULATOR EXSA"/>
    <property type="match status" value="1"/>
</dbReference>